<protein>
    <submittedName>
        <fullName evidence="1">Uncharacterized protein</fullName>
    </submittedName>
</protein>
<evidence type="ECO:0000313" key="1">
    <source>
        <dbReference type="EMBL" id="KAH9321662.1"/>
    </source>
</evidence>
<gene>
    <name evidence="1" type="ORF">KI387_016301</name>
</gene>
<keyword evidence="2" id="KW-1185">Reference proteome</keyword>
<name>A0AA38GGQ4_TAXCH</name>
<proteinExistence type="predicted"/>
<dbReference type="EMBL" id="JAHRHJ020000003">
    <property type="protein sequence ID" value="KAH9321662.1"/>
    <property type="molecule type" value="Genomic_DNA"/>
</dbReference>
<organism evidence="1 2">
    <name type="scientific">Taxus chinensis</name>
    <name type="common">Chinese yew</name>
    <name type="synonym">Taxus wallichiana var. chinensis</name>
    <dbReference type="NCBI Taxonomy" id="29808"/>
    <lineage>
        <taxon>Eukaryota</taxon>
        <taxon>Viridiplantae</taxon>
        <taxon>Streptophyta</taxon>
        <taxon>Embryophyta</taxon>
        <taxon>Tracheophyta</taxon>
        <taxon>Spermatophyta</taxon>
        <taxon>Pinopsida</taxon>
        <taxon>Pinidae</taxon>
        <taxon>Conifers II</taxon>
        <taxon>Cupressales</taxon>
        <taxon>Taxaceae</taxon>
        <taxon>Taxus</taxon>
    </lineage>
</organism>
<dbReference type="AlphaFoldDB" id="A0AA38GGQ4"/>
<reference evidence="1 2" key="1">
    <citation type="journal article" date="2021" name="Nat. Plants">
        <title>The Taxus genome provides insights into paclitaxel biosynthesis.</title>
        <authorList>
            <person name="Xiong X."/>
            <person name="Gou J."/>
            <person name="Liao Q."/>
            <person name="Li Y."/>
            <person name="Zhou Q."/>
            <person name="Bi G."/>
            <person name="Li C."/>
            <person name="Du R."/>
            <person name="Wang X."/>
            <person name="Sun T."/>
            <person name="Guo L."/>
            <person name="Liang H."/>
            <person name="Lu P."/>
            <person name="Wu Y."/>
            <person name="Zhang Z."/>
            <person name="Ro D.K."/>
            <person name="Shang Y."/>
            <person name="Huang S."/>
            <person name="Yan J."/>
        </authorList>
    </citation>
    <scope>NUCLEOTIDE SEQUENCE [LARGE SCALE GENOMIC DNA]</scope>
    <source>
        <strain evidence="1">Ta-2019</strain>
    </source>
</reference>
<dbReference type="Proteomes" id="UP000824469">
    <property type="component" value="Unassembled WGS sequence"/>
</dbReference>
<feature type="non-terminal residue" evidence="1">
    <location>
        <position position="1"/>
    </location>
</feature>
<accession>A0AA38GGQ4</accession>
<sequence>HRVNLVETLTDFDREHLFPVEEWVVQSLVEARRVVATLSARNVELMKFASDVHGTCVASSLSGCRIKKLDLPGLSAPMAMESEGVAHLRQQMGFSYNLLLRLACGGATAGGKKVEGSS</sequence>
<comment type="caution">
    <text evidence="1">The sequence shown here is derived from an EMBL/GenBank/DDBJ whole genome shotgun (WGS) entry which is preliminary data.</text>
</comment>
<evidence type="ECO:0000313" key="2">
    <source>
        <dbReference type="Proteomes" id="UP000824469"/>
    </source>
</evidence>